<sequence length="146" mass="16380">MKRKLSIYLIILSLSILSVGCNSHENTSNSISYEILQDSMPEYLEGTIETIKTQKGFTVLQSENDKDILFISLGEKPTAGYNIKLETIKVENDKISVIIEEVEPKKGEMVAQVITYPFVLVKFDENIEGKIQVSNTTGNTFSKIDI</sequence>
<evidence type="ECO:0000256" key="1">
    <source>
        <dbReference type="SAM" id="SignalP"/>
    </source>
</evidence>
<dbReference type="RefSeq" id="WP_120168901.1">
    <property type="nucleotide sequence ID" value="NZ_MCIB01000013.1"/>
</dbReference>
<evidence type="ECO:0000313" key="4">
    <source>
        <dbReference type="Proteomes" id="UP000284177"/>
    </source>
</evidence>
<comment type="caution">
    <text evidence="3">The sequence shown here is derived from an EMBL/GenBank/DDBJ whole genome shotgun (WGS) entry which is preliminary data.</text>
</comment>
<keyword evidence="4" id="KW-1185">Reference proteome</keyword>
<dbReference type="Pfam" id="PF14343">
    <property type="entry name" value="PrcB_C"/>
    <property type="match status" value="1"/>
</dbReference>
<protein>
    <recommendedName>
        <fullName evidence="2">PrcB C-terminal domain-containing protein</fullName>
    </recommendedName>
</protein>
<feature type="chain" id="PRO_5038384333" description="PrcB C-terminal domain-containing protein" evidence="1">
    <location>
        <begin position="24"/>
        <end position="146"/>
    </location>
</feature>
<evidence type="ECO:0000313" key="3">
    <source>
        <dbReference type="EMBL" id="RKD32073.1"/>
    </source>
</evidence>
<dbReference type="OrthoDB" id="2067368at2"/>
<evidence type="ECO:0000259" key="2">
    <source>
        <dbReference type="Pfam" id="PF14343"/>
    </source>
</evidence>
<dbReference type="AlphaFoldDB" id="A0A419T3T1"/>
<reference evidence="3 4" key="1">
    <citation type="submission" date="2016-08" db="EMBL/GenBank/DDBJ databases">
        <title>Novel Firmicutes and Novel Genomes.</title>
        <authorList>
            <person name="Poppleton D.I."/>
            <person name="Gribaldo S."/>
        </authorList>
    </citation>
    <scope>NUCLEOTIDE SEQUENCE [LARGE SCALE GENOMIC DNA]</scope>
    <source>
        <strain evidence="3 4">CTT3</strain>
    </source>
</reference>
<feature type="signal peptide" evidence="1">
    <location>
        <begin position="1"/>
        <end position="23"/>
    </location>
</feature>
<dbReference type="InterPro" id="IPR025748">
    <property type="entry name" value="PrcB_C_dom"/>
</dbReference>
<dbReference type="Proteomes" id="UP000284177">
    <property type="component" value="Unassembled WGS sequence"/>
</dbReference>
<gene>
    <name evidence="3" type="ORF">BET03_11380</name>
</gene>
<keyword evidence="1" id="KW-0732">Signal</keyword>
<feature type="domain" description="PrcB C-terminal" evidence="2">
    <location>
        <begin position="69"/>
        <end position="123"/>
    </location>
</feature>
<proteinExistence type="predicted"/>
<accession>A0A419T3T1</accession>
<organism evidence="3 4">
    <name type="scientific">Thermohalobacter berrensis</name>
    <dbReference type="NCBI Taxonomy" id="99594"/>
    <lineage>
        <taxon>Bacteria</taxon>
        <taxon>Bacillati</taxon>
        <taxon>Bacillota</taxon>
        <taxon>Tissierellia</taxon>
        <taxon>Tissierellales</taxon>
        <taxon>Thermohalobacteraceae</taxon>
        <taxon>Thermohalobacter</taxon>
    </lineage>
</organism>
<dbReference type="PROSITE" id="PS51257">
    <property type="entry name" value="PROKAR_LIPOPROTEIN"/>
    <property type="match status" value="1"/>
</dbReference>
<dbReference type="EMBL" id="MCIB01000013">
    <property type="protein sequence ID" value="RKD32073.1"/>
    <property type="molecule type" value="Genomic_DNA"/>
</dbReference>
<name>A0A419T3T1_9FIRM</name>